<dbReference type="EMBL" id="JAAQHG020000001">
    <property type="protein sequence ID" value="KAL1591018.1"/>
    <property type="molecule type" value="Genomic_DNA"/>
</dbReference>
<keyword evidence="1" id="KW-0472">Membrane</keyword>
<protein>
    <recommendedName>
        <fullName evidence="2">Glycosyl transferase CAP10 domain-containing protein</fullName>
    </recommendedName>
</protein>
<dbReference type="InterPro" id="IPR051091">
    <property type="entry name" value="O-Glucosyltr/Glycosyltrsf_90"/>
</dbReference>
<dbReference type="Proteomes" id="UP000803884">
    <property type="component" value="Unassembled WGS sequence"/>
</dbReference>
<sequence length="492" mass="56161">MTNSRRQLQRHIEFPSVYTQTPKPVPKSMLSNIPCGLGGRTGRYLVLLLGMGIPVIVLWSFWYAINSDRDDISPLLNQLIPAGHCACQSATVFECQSCLEPLTVETNVTDADEWSFEYGRDDRNAGLSEDQCSVAFPGLFEDVERGARYWKDNGNIPTSRLDEVDLQPGMTRAMIYKGDLYIVSSSSKGEDHRRKTLATLSAMHRALAAMSLRRTAPDIEFIFSIEDKASDVVGVGYPIWVFARKPSEASLFLMPDFGFWAWDNMIKGQNNEIGSYDDVVEKVKQVEQGVTFAEKEAKLVWRGKLSFAPKLRRTLLDVARGQQWSAVRELSWKVKQNYMTLEDHCKYQYIAHVEGRSYSASLKYRQACRSVIVAHKLQYIQHHHYLLSAHGPTQNYVEVERDFSDLANTMARLLADPAEAQRIADNSVRTFRERYLTPAAEACYWRRLWAAYASVSESPKLWRDEARRAKRGLRFETFVLLSSGEMYEFHAA</sequence>
<keyword evidence="1" id="KW-1133">Transmembrane helix</keyword>
<dbReference type="PANTHER" id="PTHR12203:SF107">
    <property type="entry name" value="GLYCOSYL TRANSFERASE CAP10 DOMAIN-CONTAINING PROTEIN"/>
    <property type="match status" value="1"/>
</dbReference>
<evidence type="ECO:0000313" key="3">
    <source>
        <dbReference type="EMBL" id="KAL1591018.1"/>
    </source>
</evidence>
<feature type="domain" description="Glycosyl transferase CAP10" evidence="2">
    <location>
        <begin position="215"/>
        <end position="459"/>
    </location>
</feature>
<dbReference type="RefSeq" id="XP_069234123.1">
    <property type="nucleotide sequence ID" value="XM_069368660.1"/>
</dbReference>
<proteinExistence type="predicted"/>
<gene>
    <name evidence="3" type="ORF">WHR41_00054</name>
</gene>
<dbReference type="PANTHER" id="PTHR12203">
    <property type="entry name" value="KDEL LYS-ASP-GLU-LEU CONTAINING - RELATED"/>
    <property type="match status" value="1"/>
</dbReference>
<keyword evidence="1" id="KW-0812">Transmembrane</keyword>
<feature type="transmembrane region" description="Helical" evidence="1">
    <location>
        <begin position="44"/>
        <end position="65"/>
    </location>
</feature>
<evidence type="ECO:0000256" key="1">
    <source>
        <dbReference type="SAM" id="Phobius"/>
    </source>
</evidence>
<evidence type="ECO:0000259" key="2">
    <source>
        <dbReference type="SMART" id="SM00672"/>
    </source>
</evidence>
<dbReference type="GeneID" id="96001498"/>
<dbReference type="Pfam" id="PF05686">
    <property type="entry name" value="Glyco_transf_90"/>
    <property type="match status" value="1"/>
</dbReference>
<dbReference type="AlphaFoldDB" id="A0AB34L6Y7"/>
<dbReference type="InterPro" id="IPR006598">
    <property type="entry name" value="CAP10"/>
</dbReference>
<comment type="caution">
    <text evidence="3">The sequence shown here is derived from an EMBL/GenBank/DDBJ whole genome shotgun (WGS) entry which is preliminary data.</text>
</comment>
<dbReference type="SMART" id="SM00672">
    <property type="entry name" value="CAP10"/>
    <property type="match status" value="1"/>
</dbReference>
<accession>A0AB34L6Y7</accession>
<organism evidence="3 4">
    <name type="scientific">Cladosporium halotolerans</name>
    <dbReference type="NCBI Taxonomy" id="1052096"/>
    <lineage>
        <taxon>Eukaryota</taxon>
        <taxon>Fungi</taxon>
        <taxon>Dikarya</taxon>
        <taxon>Ascomycota</taxon>
        <taxon>Pezizomycotina</taxon>
        <taxon>Dothideomycetes</taxon>
        <taxon>Dothideomycetidae</taxon>
        <taxon>Cladosporiales</taxon>
        <taxon>Cladosporiaceae</taxon>
        <taxon>Cladosporium</taxon>
    </lineage>
</organism>
<keyword evidence="4" id="KW-1185">Reference proteome</keyword>
<evidence type="ECO:0000313" key="4">
    <source>
        <dbReference type="Proteomes" id="UP000803884"/>
    </source>
</evidence>
<name>A0AB34L6Y7_9PEZI</name>
<reference evidence="3 4" key="1">
    <citation type="journal article" date="2020" name="Microbiol. Resour. Announc.">
        <title>Draft Genome Sequence of a Cladosporium Species Isolated from the Mesophotic Ascidian Didemnum maculosum.</title>
        <authorList>
            <person name="Gioti A."/>
            <person name="Siaperas R."/>
            <person name="Nikolaivits E."/>
            <person name="Le Goff G."/>
            <person name="Ouazzani J."/>
            <person name="Kotoulas G."/>
            <person name="Topakas E."/>
        </authorList>
    </citation>
    <scope>NUCLEOTIDE SEQUENCE [LARGE SCALE GENOMIC DNA]</scope>
    <source>
        <strain evidence="3 4">TM138-S3</strain>
    </source>
</reference>